<comment type="caution">
    <text evidence="2">The sequence shown here is derived from an EMBL/GenBank/DDBJ whole genome shotgun (WGS) entry which is preliminary data.</text>
</comment>
<keyword evidence="1" id="KW-0472">Membrane</keyword>
<keyword evidence="1" id="KW-0812">Transmembrane</keyword>
<dbReference type="Proteomes" id="UP000287853">
    <property type="component" value="Unassembled WGS sequence"/>
</dbReference>
<reference evidence="2 3" key="1">
    <citation type="submission" date="2017-01" db="EMBL/GenBank/DDBJ databases">
        <title>The cable genome- insights into the physiology and evolution of filamentous bacteria capable of sulfide oxidation via long distance electron transfer.</title>
        <authorList>
            <person name="Schreiber L."/>
            <person name="Bjerg J.T."/>
            <person name="Boggild A."/>
            <person name="Van De Vossenberg J."/>
            <person name="Meysman F."/>
            <person name="Nielsen L.P."/>
            <person name="Schramm A."/>
            <person name="Kjeldsen K.U."/>
        </authorList>
    </citation>
    <scope>NUCLEOTIDE SEQUENCE [LARGE SCALE GENOMIC DNA]</scope>
    <source>
        <strain evidence="2">MCF</strain>
    </source>
</reference>
<dbReference type="AlphaFoldDB" id="A0A3S3QDE7"/>
<keyword evidence="1" id="KW-1133">Transmembrane helix</keyword>
<dbReference type="EMBL" id="MTKO01000092">
    <property type="protein sequence ID" value="RWX44549.1"/>
    <property type="molecule type" value="Genomic_DNA"/>
</dbReference>
<evidence type="ECO:0000313" key="2">
    <source>
        <dbReference type="EMBL" id="RWX44549.1"/>
    </source>
</evidence>
<keyword evidence="3" id="KW-1185">Reference proteome</keyword>
<protein>
    <submittedName>
        <fullName evidence="2">Uncharacterized protein</fullName>
    </submittedName>
</protein>
<sequence>MAQGERRRAGRGVLILSNYLLTNRPLDLRWRKPEQQRNQYIRIMISAELLRNLLFLLSLLGLHSATVAEGRGLF</sequence>
<accession>A0A3S3QDE7</accession>
<evidence type="ECO:0000313" key="3">
    <source>
        <dbReference type="Proteomes" id="UP000287853"/>
    </source>
</evidence>
<gene>
    <name evidence="2" type="ORF">H206_03653</name>
</gene>
<evidence type="ECO:0000256" key="1">
    <source>
        <dbReference type="SAM" id="Phobius"/>
    </source>
</evidence>
<organism evidence="2 3">
    <name type="scientific">Candidatus Electrothrix aarhusensis</name>
    <dbReference type="NCBI Taxonomy" id="1859131"/>
    <lineage>
        <taxon>Bacteria</taxon>
        <taxon>Pseudomonadati</taxon>
        <taxon>Thermodesulfobacteriota</taxon>
        <taxon>Desulfobulbia</taxon>
        <taxon>Desulfobulbales</taxon>
        <taxon>Desulfobulbaceae</taxon>
        <taxon>Candidatus Electrothrix</taxon>
    </lineage>
</organism>
<name>A0A3S3QDE7_9BACT</name>
<feature type="transmembrane region" description="Helical" evidence="1">
    <location>
        <begin position="49"/>
        <end position="68"/>
    </location>
</feature>
<proteinExistence type="predicted"/>